<keyword evidence="1" id="KW-0129">CBS domain</keyword>
<dbReference type="AlphaFoldDB" id="A0A1H0SVP3"/>
<feature type="domain" description="CBS" evidence="2">
    <location>
        <begin position="13"/>
        <end position="72"/>
    </location>
</feature>
<evidence type="ECO:0000256" key="1">
    <source>
        <dbReference type="PROSITE-ProRule" id="PRU00703"/>
    </source>
</evidence>
<dbReference type="RefSeq" id="WP_090480239.1">
    <property type="nucleotide sequence ID" value="NZ_LT629710.1"/>
</dbReference>
<evidence type="ECO:0000313" key="3">
    <source>
        <dbReference type="EMBL" id="SDP45298.1"/>
    </source>
</evidence>
<gene>
    <name evidence="3" type="ORF">SAMN04515671_4295</name>
</gene>
<dbReference type="Pfam" id="PF00571">
    <property type="entry name" value="CBS"/>
    <property type="match status" value="1"/>
</dbReference>
<reference evidence="3 4" key="1">
    <citation type="submission" date="2016-10" db="EMBL/GenBank/DDBJ databases">
        <authorList>
            <person name="de Groot N.N."/>
        </authorList>
    </citation>
    <scope>NUCLEOTIDE SEQUENCE [LARGE SCALE GENOMIC DNA]</scope>
    <source>
        <strain evidence="4">P4-7,KCTC 19426,CECT 7604</strain>
    </source>
</reference>
<evidence type="ECO:0000313" key="4">
    <source>
        <dbReference type="Proteomes" id="UP000198741"/>
    </source>
</evidence>
<name>A0A1H0SVP3_9ACTN</name>
<dbReference type="PROSITE" id="PS51371">
    <property type="entry name" value="CBS"/>
    <property type="match status" value="1"/>
</dbReference>
<dbReference type="Gene3D" id="3.10.580.10">
    <property type="entry name" value="CBS-domain"/>
    <property type="match status" value="1"/>
</dbReference>
<dbReference type="Proteomes" id="UP000198741">
    <property type="component" value="Chromosome I"/>
</dbReference>
<evidence type="ECO:0000259" key="2">
    <source>
        <dbReference type="PROSITE" id="PS51371"/>
    </source>
</evidence>
<accession>A0A1H0SVP3</accession>
<dbReference type="InterPro" id="IPR000644">
    <property type="entry name" value="CBS_dom"/>
</dbReference>
<organism evidence="3 4">
    <name type="scientific">Nakamurella panacisegetis</name>
    <dbReference type="NCBI Taxonomy" id="1090615"/>
    <lineage>
        <taxon>Bacteria</taxon>
        <taxon>Bacillati</taxon>
        <taxon>Actinomycetota</taxon>
        <taxon>Actinomycetes</taxon>
        <taxon>Nakamurellales</taxon>
        <taxon>Nakamurellaceae</taxon>
        <taxon>Nakamurella</taxon>
    </lineage>
</organism>
<dbReference type="CDD" id="cd02205">
    <property type="entry name" value="CBS_pair_SF"/>
    <property type="match status" value="1"/>
</dbReference>
<sequence>MQPSRPGRTAAQLSSDHPFWVHPADSLAVAARTLARAGFPLLPICDEHRRLVGTITAATLLATFGAGAAHEQAVSEVLDPDPPVIADYAGPEWVLTEMIDARTWVLPVIDAGDHLVTLISLHDLTPVIGAAVLADAWRRITARGP</sequence>
<dbReference type="InterPro" id="IPR046342">
    <property type="entry name" value="CBS_dom_sf"/>
</dbReference>
<dbReference type="STRING" id="1090615.SAMN04515671_4295"/>
<keyword evidence="4" id="KW-1185">Reference proteome</keyword>
<protein>
    <submittedName>
        <fullName evidence="3">CBS domain-containing protein</fullName>
    </submittedName>
</protein>
<dbReference type="EMBL" id="LT629710">
    <property type="protein sequence ID" value="SDP45298.1"/>
    <property type="molecule type" value="Genomic_DNA"/>
</dbReference>
<dbReference type="SUPFAM" id="SSF54631">
    <property type="entry name" value="CBS-domain pair"/>
    <property type="match status" value="1"/>
</dbReference>
<proteinExistence type="predicted"/>